<feature type="transmembrane region" description="Helical" evidence="2">
    <location>
        <begin position="74"/>
        <end position="93"/>
    </location>
</feature>
<name>A0A521E8H5_9BACT</name>
<feature type="region of interest" description="Disordered" evidence="1">
    <location>
        <begin position="118"/>
        <end position="146"/>
    </location>
</feature>
<gene>
    <name evidence="3" type="ORF">SAMN06265219_11117</name>
</gene>
<keyword evidence="2" id="KW-1133">Transmembrane helix</keyword>
<reference evidence="3 4" key="1">
    <citation type="submission" date="2017-05" db="EMBL/GenBank/DDBJ databases">
        <authorList>
            <person name="Varghese N."/>
            <person name="Submissions S."/>
        </authorList>
    </citation>
    <scope>NUCLEOTIDE SEQUENCE [LARGE SCALE GENOMIC DNA]</scope>
    <source>
        <strain evidence="3 4">DSM 21985</strain>
    </source>
</reference>
<keyword evidence="4" id="KW-1185">Reference proteome</keyword>
<accession>A0A521E8H5</accession>
<feature type="transmembrane region" description="Helical" evidence="2">
    <location>
        <begin position="45"/>
        <end position="68"/>
    </location>
</feature>
<dbReference type="RefSeq" id="WP_142455016.1">
    <property type="nucleotide sequence ID" value="NZ_FXTP01000011.1"/>
</dbReference>
<evidence type="ECO:0000313" key="4">
    <source>
        <dbReference type="Proteomes" id="UP000317557"/>
    </source>
</evidence>
<dbReference type="EMBL" id="FXTP01000011">
    <property type="protein sequence ID" value="SMO80248.1"/>
    <property type="molecule type" value="Genomic_DNA"/>
</dbReference>
<evidence type="ECO:0000256" key="2">
    <source>
        <dbReference type="SAM" id="Phobius"/>
    </source>
</evidence>
<protein>
    <submittedName>
        <fullName evidence="3">Holin-X, holin superfamily III</fullName>
    </submittedName>
</protein>
<dbReference type="OrthoDB" id="1524987at2"/>
<dbReference type="Pfam" id="PF07332">
    <property type="entry name" value="Phage_holin_3_6"/>
    <property type="match status" value="1"/>
</dbReference>
<dbReference type="AlphaFoldDB" id="A0A521E8H5"/>
<keyword evidence="2" id="KW-0472">Membrane</keyword>
<dbReference type="InterPro" id="IPR009937">
    <property type="entry name" value="Phage_holin_3_6"/>
</dbReference>
<keyword evidence="2" id="KW-0812">Transmembrane</keyword>
<organism evidence="3 4">
    <name type="scientific">Gracilimonas mengyeensis</name>
    <dbReference type="NCBI Taxonomy" id="1302730"/>
    <lineage>
        <taxon>Bacteria</taxon>
        <taxon>Pseudomonadati</taxon>
        <taxon>Balneolota</taxon>
        <taxon>Balneolia</taxon>
        <taxon>Balneolales</taxon>
        <taxon>Balneolaceae</taxon>
        <taxon>Gracilimonas</taxon>
    </lineage>
</organism>
<evidence type="ECO:0000256" key="1">
    <source>
        <dbReference type="SAM" id="MobiDB-lite"/>
    </source>
</evidence>
<proteinExistence type="predicted"/>
<dbReference type="Proteomes" id="UP000317557">
    <property type="component" value="Unassembled WGS sequence"/>
</dbReference>
<sequence length="146" mass="16653">MDDFGRRIKNVTREFKEYIETRIELTMLDFGDKATRVIGKSIQQLAGYLILGIGIVFGMTALAIYLGEVLEERWAGYLIVSTPFLLLGLYLIFGKPKSIMNRIQEQILAEMLDSKEEEKDTDIMQEPATKSLPVHKNINKESEDHG</sequence>
<evidence type="ECO:0000313" key="3">
    <source>
        <dbReference type="EMBL" id="SMO80248.1"/>
    </source>
</evidence>